<evidence type="ECO:0000256" key="20">
    <source>
        <dbReference type="SAM" id="Phobius"/>
    </source>
</evidence>
<dbReference type="SMART" id="SM00237">
    <property type="entry name" value="Calx_beta"/>
    <property type="match status" value="2"/>
</dbReference>
<feature type="transmembrane region" description="Helical" evidence="20">
    <location>
        <begin position="743"/>
        <end position="765"/>
    </location>
</feature>
<evidence type="ECO:0000256" key="16">
    <source>
        <dbReference type="ARBA" id="ARBA00023136"/>
    </source>
</evidence>
<dbReference type="Pfam" id="PF01699">
    <property type="entry name" value="Na_Ca_ex"/>
    <property type="match status" value="2"/>
</dbReference>
<dbReference type="GO" id="GO:0042383">
    <property type="term" value="C:sarcolemma"/>
    <property type="evidence" value="ECO:0007669"/>
    <property type="project" value="TreeGrafter"/>
</dbReference>
<keyword evidence="6" id="KW-0109">Calcium transport</keyword>
<dbReference type="GO" id="GO:0005516">
    <property type="term" value="F:calmodulin binding"/>
    <property type="evidence" value="ECO:0007669"/>
    <property type="project" value="UniProtKB-KW"/>
</dbReference>
<evidence type="ECO:0000256" key="18">
    <source>
        <dbReference type="ARBA" id="ARBA00023201"/>
    </source>
</evidence>
<feature type="transmembrane region" description="Helical" evidence="20">
    <location>
        <begin position="703"/>
        <end position="723"/>
    </location>
</feature>
<dbReference type="OrthoDB" id="418484at2759"/>
<comment type="similarity">
    <text evidence="2">Belongs to the Ca(2+):cation antiporter (CaCA) (TC 2.A.19) family. SLC8 subfamily.</text>
</comment>
<dbReference type="PRINTS" id="PR01259">
    <property type="entry name" value="NACAEXCHNGR"/>
</dbReference>
<comment type="caution">
    <text evidence="22">The sequence shown here is derived from an EMBL/GenBank/DDBJ whole genome shotgun (WGS) entry which is preliminary data.</text>
</comment>
<feature type="transmembrane region" description="Helical" evidence="20">
    <location>
        <begin position="583"/>
        <end position="611"/>
    </location>
</feature>
<evidence type="ECO:0000313" key="23">
    <source>
        <dbReference type="Proteomes" id="UP000242188"/>
    </source>
</evidence>
<feature type="transmembrane region" description="Helical" evidence="20">
    <location>
        <begin position="92"/>
        <end position="113"/>
    </location>
</feature>
<keyword evidence="16 20" id="KW-0472">Membrane</keyword>
<evidence type="ECO:0000256" key="1">
    <source>
        <dbReference type="ARBA" id="ARBA00004651"/>
    </source>
</evidence>
<dbReference type="GO" id="GO:0098703">
    <property type="term" value="P:calcium ion import across plasma membrane"/>
    <property type="evidence" value="ECO:0007669"/>
    <property type="project" value="TreeGrafter"/>
</dbReference>
<dbReference type="Gene3D" id="1.20.1420.30">
    <property type="entry name" value="NCX, central ion-binding region"/>
    <property type="match status" value="2"/>
</dbReference>
<evidence type="ECO:0000256" key="12">
    <source>
        <dbReference type="ARBA" id="ARBA00022860"/>
    </source>
</evidence>
<accession>A0A210R4M0</accession>
<dbReference type="InterPro" id="IPR051171">
    <property type="entry name" value="CaCA"/>
</dbReference>
<keyword evidence="15" id="KW-0406">Ion transport</keyword>
<feature type="transmembrane region" description="Helical" evidence="20">
    <location>
        <begin position="187"/>
        <end position="207"/>
    </location>
</feature>
<keyword evidence="14" id="KW-0915">Sodium</keyword>
<dbReference type="GO" id="GO:0007154">
    <property type="term" value="P:cell communication"/>
    <property type="evidence" value="ECO:0007669"/>
    <property type="project" value="InterPro"/>
</dbReference>
<dbReference type="Gene3D" id="2.60.40.2030">
    <property type="match status" value="2"/>
</dbReference>
<evidence type="ECO:0000256" key="19">
    <source>
        <dbReference type="ARBA" id="ARBA00033667"/>
    </source>
</evidence>
<comment type="catalytic activity">
    <reaction evidence="19">
        <text>Ca(2+)(in) + 3 Na(+)(out) = Ca(2+)(out) + 3 Na(+)(in)</text>
        <dbReference type="Rhea" id="RHEA:69955"/>
        <dbReference type="ChEBI" id="CHEBI:29101"/>
        <dbReference type="ChEBI" id="CHEBI:29108"/>
    </reaction>
</comment>
<evidence type="ECO:0000256" key="4">
    <source>
        <dbReference type="ARBA" id="ARBA00022449"/>
    </source>
</evidence>
<dbReference type="PANTHER" id="PTHR11878:SF76">
    <property type="entry name" value="CALX-BETA DOMAIN-CONTAINING PROTEIN"/>
    <property type="match status" value="1"/>
</dbReference>
<evidence type="ECO:0000256" key="8">
    <source>
        <dbReference type="ARBA" id="ARBA00022723"/>
    </source>
</evidence>
<dbReference type="PANTHER" id="PTHR11878">
    <property type="entry name" value="SODIUM/CALCIUM EXCHANGER"/>
    <property type="match status" value="1"/>
</dbReference>
<feature type="transmembrane region" description="Helical" evidence="20">
    <location>
        <begin position="31"/>
        <end position="53"/>
    </location>
</feature>
<comment type="subcellular location">
    <subcellularLocation>
        <location evidence="1">Cell membrane</location>
        <topology evidence="1">Multi-pass membrane protein</topology>
    </subcellularLocation>
</comment>
<dbReference type="Proteomes" id="UP000242188">
    <property type="component" value="Unassembled WGS sequence"/>
</dbReference>
<evidence type="ECO:0000259" key="21">
    <source>
        <dbReference type="SMART" id="SM00237"/>
    </source>
</evidence>
<feature type="transmembrane region" description="Helical" evidence="20">
    <location>
        <begin position="158"/>
        <end position="181"/>
    </location>
</feature>
<evidence type="ECO:0000313" key="22">
    <source>
        <dbReference type="EMBL" id="OWF55905.1"/>
    </source>
</evidence>
<name>A0A210R4M0_MIZYE</name>
<reference evidence="22 23" key="1">
    <citation type="journal article" date="2017" name="Nat. Ecol. Evol.">
        <title>Scallop genome provides insights into evolution of bilaterian karyotype and development.</title>
        <authorList>
            <person name="Wang S."/>
            <person name="Zhang J."/>
            <person name="Jiao W."/>
            <person name="Li J."/>
            <person name="Xun X."/>
            <person name="Sun Y."/>
            <person name="Guo X."/>
            <person name="Huan P."/>
            <person name="Dong B."/>
            <person name="Zhang L."/>
            <person name="Hu X."/>
            <person name="Sun X."/>
            <person name="Wang J."/>
            <person name="Zhao C."/>
            <person name="Wang Y."/>
            <person name="Wang D."/>
            <person name="Huang X."/>
            <person name="Wang R."/>
            <person name="Lv J."/>
            <person name="Li Y."/>
            <person name="Zhang Z."/>
            <person name="Liu B."/>
            <person name="Lu W."/>
            <person name="Hui Y."/>
            <person name="Liang J."/>
            <person name="Zhou Z."/>
            <person name="Hou R."/>
            <person name="Li X."/>
            <person name="Liu Y."/>
            <person name="Li H."/>
            <person name="Ning X."/>
            <person name="Lin Y."/>
            <person name="Zhao L."/>
            <person name="Xing Q."/>
            <person name="Dou J."/>
            <person name="Li Y."/>
            <person name="Mao J."/>
            <person name="Guo H."/>
            <person name="Dou H."/>
            <person name="Li T."/>
            <person name="Mu C."/>
            <person name="Jiang W."/>
            <person name="Fu Q."/>
            <person name="Fu X."/>
            <person name="Miao Y."/>
            <person name="Liu J."/>
            <person name="Yu Q."/>
            <person name="Li R."/>
            <person name="Liao H."/>
            <person name="Li X."/>
            <person name="Kong Y."/>
            <person name="Jiang Z."/>
            <person name="Chourrout D."/>
            <person name="Li R."/>
            <person name="Bao Z."/>
        </authorList>
    </citation>
    <scope>NUCLEOTIDE SEQUENCE [LARGE SCALE GENOMIC DNA]</scope>
    <source>
        <strain evidence="22 23">PY_sf001</strain>
    </source>
</reference>
<dbReference type="Pfam" id="PF03160">
    <property type="entry name" value="Calx-beta"/>
    <property type="match status" value="1"/>
</dbReference>
<protein>
    <submittedName>
        <fullName evidence="22">Sodium/calcium exchanger 3</fullName>
    </submittedName>
</protein>
<keyword evidence="9" id="KW-0732">Signal</keyword>
<dbReference type="GO" id="GO:0030424">
    <property type="term" value="C:axon"/>
    <property type="evidence" value="ECO:0007669"/>
    <property type="project" value="TreeGrafter"/>
</dbReference>
<evidence type="ECO:0000256" key="3">
    <source>
        <dbReference type="ARBA" id="ARBA00022448"/>
    </source>
</evidence>
<feature type="domain" description="Calx-beta" evidence="21">
    <location>
        <begin position="426"/>
        <end position="525"/>
    </location>
</feature>
<dbReference type="GO" id="GO:0005432">
    <property type="term" value="F:calcium:sodium antiporter activity"/>
    <property type="evidence" value="ECO:0007669"/>
    <property type="project" value="InterPro"/>
</dbReference>
<keyword evidence="10" id="KW-0677">Repeat</keyword>
<organism evidence="22 23">
    <name type="scientific">Mizuhopecten yessoensis</name>
    <name type="common">Japanese scallop</name>
    <name type="synonym">Patinopecten yessoensis</name>
    <dbReference type="NCBI Taxonomy" id="6573"/>
    <lineage>
        <taxon>Eukaryota</taxon>
        <taxon>Metazoa</taxon>
        <taxon>Spiralia</taxon>
        <taxon>Lophotrochozoa</taxon>
        <taxon>Mollusca</taxon>
        <taxon>Bivalvia</taxon>
        <taxon>Autobranchia</taxon>
        <taxon>Pteriomorphia</taxon>
        <taxon>Pectinida</taxon>
        <taxon>Pectinoidea</taxon>
        <taxon>Pectinidae</taxon>
        <taxon>Mizuhopecten</taxon>
    </lineage>
</organism>
<dbReference type="GO" id="GO:0098794">
    <property type="term" value="C:postsynapse"/>
    <property type="evidence" value="ECO:0007669"/>
    <property type="project" value="TreeGrafter"/>
</dbReference>
<keyword evidence="5" id="KW-1003">Cell membrane</keyword>
<dbReference type="InterPro" id="IPR003644">
    <property type="entry name" value="Calx_beta"/>
</dbReference>
<gene>
    <name evidence="22" type="ORF">KP79_PYT06431</name>
</gene>
<evidence type="ECO:0000256" key="9">
    <source>
        <dbReference type="ARBA" id="ARBA00022729"/>
    </source>
</evidence>
<evidence type="ECO:0000256" key="14">
    <source>
        <dbReference type="ARBA" id="ARBA00023053"/>
    </source>
</evidence>
<evidence type="ECO:0000256" key="13">
    <source>
        <dbReference type="ARBA" id="ARBA00022989"/>
    </source>
</evidence>
<dbReference type="EMBL" id="NEDP02000449">
    <property type="protein sequence ID" value="OWF55905.1"/>
    <property type="molecule type" value="Genomic_DNA"/>
</dbReference>
<dbReference type="InterPro" id="IPR038081">
    <property type="entry name" value="CalX-like_sf"/>
</dbReference>
<dbReference type="GO" id="GO:0046872">
    <property type="term" value="F:metal ion binding"/>
    <property type="evidence" value="ECO:0007669"/>
    <property type="project" value="UniProtKB-KW"/>
</dbReference>
<evidence type="ECO:0000256" key="11">
    <source>
        <dbReference type="ARBA" id="ARBA00022837"/>
    </source>
</evidence>
<keyword evidence="11" id="KW-0106">Calcium</keyword>
<keyword evidence="13 20" id="KW-1133">Transmembrane helix</keyword>
<keyword evidence="3" id="KW-0813">Transport</keyword>
<evidence type="ECO:0000256" key="5">
    <source>
        <dbReference type="ARBA" id="ARBA00022475"/>
    </source>
</evidence>
<evidence type="ECO:0000256" key="6">
    <source>
        <dbReference type="ARBA" id="ARBA00022568"/>
    </source>
</evidence>
<dbReference type="InterPro" id="IPR044880">
    <property type="entry name" value="NCX_ion-bd_dom_sf"/>
</dbReference>
<keyword evidence="7 20" id="KW-0812">Transmembrane</keyword>
<evidence type="ECO:0000256" key="7">
    <source>
        <dbReference type="ARBA" id="ARBA00022692"/>
    </source>
</evidence>
<dbReference type="AlphaFoldDB" id="A0A210R4M0"/>
<feature type="transmembrane region" description="Helical" evidence="20">
    <location>
        <begin position="671"/>
        <end position="691"/>
    </location>
</feature>
<evidence type="ECO:0000256" key="2">
    <source>
        <dbReference type="ARBA" id="ARBA00007489"/>
    </source>
</evidence>
<keyword evidence="8" id="KW-0479">Metal-binding</keyword>
<feature type="transmembrane region" description="Helical" evidence="20">
    <location>
        <begin position="125"/>
        <end position="146"/>
    </location>
</feature>
<keyword evidence="18" id="KW-0739">Sodium transport</keyword>
<dbReference type="InterPro" id="IPR004837">
    <property type="entry name" value="NaCa_Exmemb"/>
</dbReference>
<keyword evidence="23" id="KW-1185">Reference proteome</keyword>
<evidence type="ECO:0000256" key="10">
    <source>
        <dbReference type="ARBA" id="ARBA00022737"/>
    </source>
</evidence>
<keyword evidence="17" id="KW-0325">Glycoprotein</keyword>
<sequence length="771" mass="84962">MSCDISDYKCADKGLILPLTNEYTWSIGFRAFVYIVGLLYSFMGVSIIADIFMQAIETITSRSAKIKMPDPSNETGYTEVEVKTWNGTVANLTLMALGSSAPEILLSIIEIVGNGFQSGPLGPSTIVGSAAFNLMCITGICIISIPDGIAKRIRNIKVFAVTSIFSVFAYIWLAIILMVITPDFVDLWEAIVTLLLFPIMVLLAYIADKDYCGKKPIDDESKLLELDEENLLNGDHADKHVIVEILRRLKREKEATPDDMARLTAHLMEQNQSHGRGWYRINAIRNLSGGTKLTTTMTGKTNEDQMGSTASFTSMSDGGTKAIIEFAAPSTAVFEKDGHARITVMRHGNLKNRVLYRVETIDGTAVEGEDYISFKDTLVFEPNETEKHIDIQIIDDNIWEPDEVFFGRITIDSEKQNAVVGRRAITEIVILNDDDPGVLEFEHPSFLFKESVGTALVPVNRIDGADGKVTITWKTKDMTAIHGRDYENTEGTLTFDHGERTKFIEIQINDDKVRVLNYFYIIEFSGLVSRITSLTNANLDSLRLQKQTWGQQFVEAMNVNGGDLETATTFDYVMHFLTFGWKLIFALVPPATIWGGWFCFAVSLGMIGLLTAFIGDLASIFGCLIGLDDSVVAITFVALGTSLPDMFASRTAALNEKYADTAVGNVTGSNAVNVFLGLGLPWTMAAVYWSAKGTTFEVPAGSLGFSVIVFTICSLVTIMFLLFRRNLNVFGSAELGGPKIPKILSGIFCIALWVVYVLLASLNAYEHIPGF</sequence>
<dbReference type="InterPro" id="IPR004836">
    <property type="entry name" value="Na_Ca_Ex"/>
</dbReference>
<evidence type="ECO:0000256" key="15">
    <source>
        <dbReference type="ARBA" id="ARBA00023065"/>
    </source>
</evidence>
<keyword evidence="4" id="KW-0050">Antiport</keyword>
<keyword evidence="12" id="KW-0112">Calmodulin-binding</keyword>
<feature type="domain" description="Calx-beta" evidence="21">
    <location>
        <begin position="310"/>
        <end position="410"/>
    </location>
</feature>
<dbReference type="SUPFAM" id="SSF141072">
    <property type="entry name" value="CalX-like"/>
    <property type="match status" value="2"/>
</dbReference>
<proteinExistence type="inferred from homology"/>
<evidence type="ECO:0000256" key="17">
    <source>
        <dbReference type="ARBA" id="ARBA00023180"/>
    </source>
</evidence>